<dbReference type="InterPro" id="IPR024079">
    <property type="entry name" value="MetalloPept_cat_dom_sf"/>
</dbReference>
<feature type="binding site" evidence="8">
    <location>
        <position position="198"/>
    </location>
    <ligand>
        <name>Zn(2+)</name>
        <dbReference type="ChEBI" id="CHEBI:29105"/>
        <note>catalytic</note>
    </ligand>
</feature>
<evidence type="ECO:0000259" key="10">
    <source>
        <dbReference type="PROSITE" id="PS51670"/>
    </source>
</evidence>
<feature type="binding site" evidence="8">
    <location>
        <position position="208"/>
    </location>
    <ligand>
        <name>Zn(2+)</name>
        <dbReference type="ChEBI" id="CHEBI:29105"/>
        <note>catalytic</note>
    </ligand>
</feature>
<feature type="disulfide bond" evidence="7">
    <location>
        <begin position="351"/>
        <end position="385"/>
    </location>
</feature>
<dbReference type="PANTHER" id="PTHR10127:SF780">
    <property type="entry name" value="METALLOENDOPEPTIDASE"/>
    <property type="match status" value="1"/>
</dbReference>
<evidence type="ECO:0000313" key="13">
    <source>
        <dbReference type="RefSeq" id="XP_002735951.1"/>
    </source>
</evidence>
<feature type="domain" description="Peptidase M12A" evidence="11">
    <location>
        <begin position="107"/>
        <end position="296"/>
    </location>
</feature>
<protein>
    <recommendedName>
        <fullName evidence="9">Metalloendopeptidase</fullName>
        <ecNumber evidence="9">3.4.24.-</ecNumber>
    </recommendedName>
</protein>
<keyword evidence="12" id="KW-1185">Reference proteome</keyword>
<dbReference type="InterPro" id="IPR006026">
    <property type="entry name" value="Peptidase_Metallo"/>
</dbReference>
<keyword evidence="7" id="KW-1015">Disulfide bond</keyword>
<dbReference type="Gene3D" id="1.10.10.1940">
    <property type="match status" value="1"/>
</dbReference>
<evidence type="ECO:0000313" key="12">
    <source>
        <dbReference type="Proteomes" id="UP000694865"/>
    </source>
</evidence>
<keyword evidence="4 8" id="KW-0378">Hydrolase</keyword>
<dbReference type="Proteomes" id="UP000694865">
    <property type="component" value="Unplaced"/>
</dbReference>
<comment type="cofactor">
    <cofactor evidence="8 9">
        <name>Zn(2+)</name>
        <dbReference type="ChEBI" id="CHEBI:29105"/>
    </cofactor>
    <text evidence="8 9">Binds 1 zinc ion per subunit.</text>
</comment>
<feature type="signal peptide" evidence="9">
    <location>
        <begin position="1"/>
        <end position="19"/>
    </location>
</feature>
<feature type="disulfide bond" evidence="7">
    <location>
        <begin position="442"/>
        <end position="476"/>
    </location>
</feature>
<evidence type="ECO:0000256" key="4">
    <source>
        <dbReference type="ARBA" id="ARBA00022801"/>
    </source>
</evidence>
<dbReference type="InterPro" id="IPR001506">
    <property type="entry name" value="Peptidase_M12A"/>
</dbReference>
<comment type="caution">
    <text evidence="7">Lacks conserved residue(s) required for the propagation of feature annotation.</text>
</comment>
<feature type="active site" evidence="8">
    <location>
        <position position="199"/>
    </location>
</feature>
<dbReference type="InterPro" id="IPR003582">
    <property type="entry name" value="ShKT_dom"/>
</dbReference>
<dbReference type="EC" id="3.4.24.-" evidence="9"/>
<evidence type="ECO:0000256" key="5">
    <source>
        <dbReference type="ARBA" id="ARBA00022833"/>
    </source>
</evidence>
<keyword evidence="2 8" id="KW-0645">Protease</keyword>
<evidence type="ECO:0000259" key="11">
    <source>
        <dbReference type="PROSITE" id="PS51864"/>
    </source>
</evidence>
<name>A0ABM0GRU3_SACKO</name>
<dbReference type="RefSeq" id="XP_002735951.1">
    <property type="nucleotide sequence ID" value="XM_002735905.2"/>
</dbReference>
<dbReference type="PANTHER" id="PTHR10127">
    <property type="entry name" value="DISCOIDIN, CUB, EGF, LAMININ , AND ZINC METALLOPROTEASE DOMAIN CONTAINING"/>
    <property type="match status" value="1"/>
</dbReference>
<feature type="domain" description="ShKT" evidence="10">
    <location>
        <begin position="311"/>
        <end position="346"/>
    </location>
</feature>
<sequence>MLFRYIALCCLFLTEFSHGHPVERYTRDVDKRALSDDEPEDGEPLITTWPDLPTGVITPQFDAQTTYGQNEEDAMSYILTENRLLINDPDSGFLEGDIYIGPDLPRNAITNMNQRWSGGIVPYEIDYGFDSGARSRIMDAISQYTQYTCIKWTPRTNQRDYVRIVPKSGCWSAVGRTGGMQELSVGGSCTWSRGTIMHEMMHAAGFHHEQTRTDRDSYVTIYWANIQRGMEYNFEKYNLDSLGTEYDYASIMHYPRNAFSVNGQDTIVPRQSVQIGNRNSFSQLDIYELNKLYECDGSDGGGGGGEVGGDCNDKDNGCSGWAQQGYCRGTYGEWMSENCKDSCGICDDKDCVDNDNRCDGWARRGECTANPEYMLTNCQKSCKECSGGGGGSICTDANVNCEWWANQGYCTGTHSAYMKKNCKKSCGQQCNGNSPNSEGTACYDYDFNCGYWQSIGECARNPAYMLQNCQASCGVC</sequence>
<comment type="function">
    <text evidence="1">Metalloprotease.</text>
</comment>
<evidence type="ECO:0000256" key="8">
    <source>
        <dbReference type="PROSITE-ProRule" id="PRU01211"/>
    </source>
</evidence>
<evidence type="ECO:0000256" key="7">
    <source>
        <dbReference type="PROSITE-ProRule" id="PRU01005"/>
    </source>
</evidence>
<gene>
    <name evidence="13" type="primary">LOC100378969</name>
</gene>
<evidence type="ECO:0000256" key="9">
    <source>
        <dbReference type="RuleBase" id="RU361183"/>
    </source>
</evidence>
<feature type="domain" description="ShKT" evidence="10">
    <location>
        <begin position="442"/>
        <end position="476"/>
    </location>
</feature>
<dbReference type="SUPFAM" id="SSF55486">
    <property type="entry name" value="Metalloproteases ('zincins'), catalytic domain"/>
    <property type="match status" value="1"/>
</dbReference>
<accession>A0ABM0GRU3</accession>
<dbReference type="PROSITE" id="PS51670">
    <property type="entry name" value="SHKT"/>
    <property type="match status" value="4"/>
</dbReference>
<dbReference type="SMART" id="SM00254">
    <property type="entry name" value="ShKT"/>
    <property type="match status" value="4"/>
</dbReference>
<feature type="chain" id="PRO_5044996372" description="Metalloendopeptidase" evidence="9">
    <location>
        <begin position="20"/>
        <end position="476"/>
    </location>
</feature>
<dbReference type="InterPro" id="IPR034035">
    <property type="entry name" value="Astacin-like_dom"/>
</dbReference>
<evidence type="ECO:0000256" key="6">
    <source>
        <dbReference type="ARBA" id="ARBA00023049"/>
    </source>
</evidence>
<dbReference type="Gene3D" id="3.40.390.10">
    <property type="entry name" value="Collagenase (Catalytic Domain)"/>
    <property type="match status" value="1"/>
</dbReference>
<organism evidence="12 13">
    <name type="scientific">Saccoglossus kowalevskii</name>
    <name type="common">Acorn worm</name>
    <dbReference type="NCBI Taxonomy" id="10224"/>
    <lineage>
        <taxon>Eukaryota</taxon>
        <taxon>Metazoa</taxon>
        <taxon>Hemichordata</taxon>
        <taxon>Enteropneusta</taxon>
        <taxon>Harrimaniidae</taxon>
        <taxon>Saccoglossus</taxon>
    </lineage>
</organism>
<reference evidence="13" key="1">
    <citation type="submission" date="2025-08" db="UniProtKB">
        <authorList>
            <consortium name="RefSeq"/>
        </authorList>
    </citation>
    <scope>IDENTIFICATION</scope>
    <source>
        <tissue evidence="13">Testes</tissue>
    </source>
</reference>
<evidence type="ECO:0000256" key="2">
    <source>
        <dbReference type="ARBA" id="ARBA00022670"/>
    </source>
</evidence>
<keyword evidence="5 8" id="KW-0862">Zinc</keyword>
<feature type="domain" description="ShKT" evidence="10">
    <location>
        <begin position="351"/>
        <end position="385"/>
    </location>
</feature>
<feature type="domain" description="ShKT" evidence="10">
    <location>
        <begin position="394"/>
        <end position="430"/>
    </location>
</feature>
<dbReference type="GeneID" id="100378969"/>
<dbReference type="PROSITE" id="PS51864">
    <property type="entry name" value="ASTACIN"/>
    <property type="match status" value="1"/>
</dbReference>
<proteinExistence type="predicted"/>
<evidence type="ECO:0000256" key="1">
    <source>
        <dbReference type="ARBA" id="ARBA00002657"/>
    </source>
</evidence>
<keyword evidence="3 8" id="KW-0479">Metal-binding</keyword>
<dbReference type="Pfam" id="PF01549">
    <property type="entry name" value="ShK"/>
    <property type="match status" value="4"/>
</dbReference>
<dbReference type="SMART" id="SM00235">
    <property type="entry name" value="ZnMc"/>
    <property type="match status" value="1"/>
</dbReference>
<dbReference type="CDD" id="cd04280">
    <property type="entry name" value="ZnMc_astacin_like"/>
    <property type="match status" value="1"/>
</dbReference>
<keyword evidence="9" id="KW-0732">Signal</keyword>
<keyword evidence="6 8" id="KW-0482">Metalloprotease</keyword>
<dbReference type="PRINTS" id="PR00480">
    <property type="entry name" value="ASTACIN"/>
</dbReference>
<feature type="binding site" evidence="8">
    <location>
        <position position="202"/>
    </location>
    <ligand>
        <name>Zn(2+)</name>
        <dbReference type="ChEBI" id="CHEBI:29105"/>
        <note>catalytic</note>
    </ligand>
</feature>
<dbReference type="Pfam" id="PF01400">
    <property type="entry name" value="Astacin"/>
    <property type="match status" value="1"/>
</dbReference>
<evidence type="ECO:0000256" key="3">
    <source>
        <dbReference type="ARBA" id="ARBA00022723"/>
    </source>
</evidence>